<evidence type="ECO:0008006" key="3">
    <source>
        <dbReference type="Google" id="ProtNLM"/>
    </source>
</evidence>
<sequence>MSSTKILDQNHRIIEIVWEQQAQPEDFDHITSQIERFALQLGGTFDVLVDMRKVKAFMPESQVKLVEHQKELLKFGMQRAAVIVDGVITKMQLNRSARQSQHSTESHWNSYEEALSFLKESSPALHS</sequence>
<evidence type="ECO:0000313" key="1">
    <source>
        <dbReference type="EMBL" id="QCT03538.1"/>
    </source>
</evidence>
<protein>
    <recommendedName>
        <fullName evidence="3">STAS/SEC14 domain-containing protein</fullName>
    </recommendedName>
</protein>
<dbReference type="Proteomes" id="UP000300879">
    <property type="component" value="Chromosome"/>
</dbReference>
<dbReference type="AlphaFoldDB" id="A0A4P8XLZ6"/>
<dbReference type="OrthoDB" id="2864316at2"/>
<dbReference type="KEGG" id="palo:E6C60_2826"/>
<dbReference type="RefSeq" id="WP_138226392.1">
    <property type="nucleotide sequence ID" value="NZ_CP040396.1"/>
</dbReference>
<gene>
    <name evidence="1" type="ORF">E6C60_2826</name>
</gene>
<name>A0A4P8XLZ6_9BACL</name>
<dbReference type="EMBL" id="CP040396">
    <property type="protein sequence ID" value="QCT03538.1"/>
    <property type="molecule type" value="Genomic_DNA"/>
</dbReference>
<keyword evidence="2" id="KW-1185">Reference proteome</keyword>
<accession>A0A4P8XLZ6</accession>
<proteinExistence type="predicted"/>
<organism evidence="1 2">
    <name type="scientific">Paenibacillus algicola</name>
    <dbReference type="NCBI Taxonomy" id="2565926"/>
    <lineage>
        <taxon>Bacteria</taxon>
        <taxon>Bacillati</taxon>
        <taxon>Bacillota</taxon>
        <taxon>Bacilli</taxon>
        <taxon>Bacillales</taxon>
        <taxon>Paenibacillaceae</taxon>
        <taxon>Paenibacillus</taxon>
    </lineage>
</organism>
<evidence type="ECO:0000313" key="2">
    <source>
        <dbReference type="Proteomes" id="UP000300879"/>
    </source>
</evidence>
<reference evidence="1 2" key="1">
    <citation type="submission" date="2019-05" db="EMBL/GenBank/DDBJ databases">
        <authorList>
            <person name="Chen C."/>
        </authorList>
    </citation>
    <scope>NUCLEOTIDE SEQUENCE [LARGE SCALE GENOMIC DNA]</scope>
    <source>
        <strain evidence="1 2">HB172198</strain>
    </source>
</reference>